<dbReference type="InterPro" id="IPR036390">
    <property type="entry name" value="WH_DNA-bd_sf"/>
</dbReference>
<evidence type="ECO:0000256" key="3">
    <source>
        <dbReference type="ARBA" id="ARBA00023015"/>
    </source>
</evidence>
<evidence type="ECO:0000313" key="7">
    <source>
        <dbReference type="EMBL" id="RMR63159.1"/>
    </source>
</evidence>
<name>A0A3M4WHK7_PSECI</name>
<dbReference type="InterPro" id="IPR015421">
    <property type="entry name" value="PyrdxlP-dep_Trfase_major"/>
</dbReference>
<dbReference type="GO" id="GO:0003700">
    <property type="term" value="F:DNA-binding transcription factor activity"/>
    <property type="evidence" value="ECO:0007669"/>
    <property type="project" value="InterPro"/>
</dbReference>
<keyword evidence="7" id="KW-0808">Transferase</keyword>
<gene>
    <name evidence="7" type="ORF">ALP84_01873</name>
</gene>
<evidence type="ECO:0000256" key="5">
    <source>
        <dbReference type="ARBA" id="ARBA00023163"/>
    </source>
</evidence>
<dbReference type="CDD" id="cd00609">
    <property type="entry name" value="AAT_like"/>
    <property type="match status" value="1"/>
</dbReference>
<sequence>MSRLMRYKHDKKERHAVNASDQLLDDLKASAALQRGNSETLYAQLADALTDAIESGKVQPGDRLPPHRDFASVLGLNITTVTRAMAVLQQKGLVQSRPGRGTQVALPRHPAAQFQSAPSNDPDTVDLSVNRPATTGFNRVLAALLPRLHTDPRFIDMKDYHPSEGPLWAREAAAQWLCHTGVPAEASRMLIVEGAQHGIASTLRSLTNAGDIVLADSVTYQGINALCRSLGLVLIGVDADARGMSPEALKNACDEYDPRLVFLVPSIQNPTAITLDQERREELAAVIRETNLLVIEDDVYRPLLDSSPPPFVSLLPDRTIYISALSKCIAPGLRMGFVLAPPQLVQDISTMQRIDCWSTSPLTSLIAARLIEEGHAEQLVTEQKEELRARQSLLAEHLNGLEFQNSPTGTHAWLILPEPWIGSRFALLCQERGVILLAGGAFTLRSELSPQAVRINISAALSREHLVKALKVISQLARQGHLHMHNRI</sequence>
<organism evidence="7 8">
    <name type="scientific">Pseudomonas cichorii</name>
    <dbReference type="NCBI Taxonomy" id="36746"/>
    <lineage>
        <taxon>Bacteria</taxon>
        <taxon>Pseudomonadati</taxon>
        <taxon>Pseudomonadota</taxon>
        <taxon>Gammaproteobacteria</taxon>
        <taxon>Pseudomonadales</taxon>
        <taxon>Pseudomonadaceae</taxon>
        <taxon>Pseudomonas</taxon>
    </lineage>
</organism>
<dbReference type="InterPro" id="IPR000524">
    <property type="entry name" value="Tscrpt_reg_HTH_GntR"/>
</dbReference>
<dbReference type="GO" id="GO:0008483">
    <property type="term" value="F:transaminase activity"/>
    <property type="evidence" value="ECO:0007669"/>
    <property type="project" value="UniProtKB-KW"/>
</dbReference>
<dbReference type="Pfam" id="PF00392">
    <property type="entry name" value="GntR"/>
    <property type="match status" value="1"/>
</dbReference>
<dbReference type="InterPro" id="IPR036388">
    <property type="entry name" value="WH-like_DNA-bd_sf"/>
</dbReference>
<dbReference type="PANTHER" id="PTHR46577:SF1">
    <property type="entry name" value="HTH-TYPE TRANSCRIPTIONAL REGULATORY PROTEIN GABR"/>
    <property type="match status" value="1"/>
</dbReference>
<dbReference type="InterPro" id="IPR051446">
    <property type="entry name" value="HTH_trans_reg/aminotransferase"/>
</dbReference>
<dbReference type="GO" id="GO:0030170">
    <property type="term" value="F:pyridoxal phosphate binding"/>
    <property type="evidence" value="ECO:0007669"/>
    <property type="project" value="InterPro"/>
</dbReference>
<keyword evidence="4" id="KW-0238">DNA-binding</keyword>
<dbReference type="InterPro" id="IPR015424">
    <property type="entry name" value="PyrdxlP-dep_Trfase"/>
</dbReference>
<dbReference type="InterPro" id="IPR015422">
    <property type="entry name" value="PyrdxlP-dep_Trfase_small"/>
</dbReference>
<accession>A0A3M4WHK7</accession>
<reference evidence="7 8" key="1">
    <citation type="submission" date="2018-08" db="EMBL/GenBank/DDBJ databases">
        <title>Recombination of ecologically and evolutionarily significant loci maintains genetic cohesion in the Pseudomonas syringae species complex.</title>
        <authorList>
            <person name="Dillon M."/>
            <person name="Thakur S."/>
            <person name="Almeida R.N.D."/>
            <person name="Weir B.S."/>
            <person name="Guttman D.S."/>
        </authorList>
    </citation>
    <scope>NUCLEOTIDE SEQUENCE [LARGE SCALE GENOMIC DNA]</scope>
    <source>
        <strain evidence="7 8">ICMP 6917</strain>
    </source>
</reference>
<keyword evidence="5" id="KW-0804">Transcription</keyword>
<dbReference type="SMART" id="SM00345">
    <property type="entry name" value="HTH_GNTR"/>
    <property type="match status" value="1"/>
</dbReference>
<comment type="similarity">
    <text evidence="1">In the C-terminal section; belongs to the class-I pyridoxal-phosphate-dependent aminotransferase family.</text>
</comment>
<dbReference type="Proteomes" id="UP000278332">
    <property type="component" value="Unassembled WGS sequence"/>
</dbReference>
<dbReference type="PANTHER" id="PTHR46577">
    <property type="entry name" value="HTH-TYPE TRANSCRIPTIONAL REGULATORY PROTEIN GABR"/>
    <property type="match status" value="1"/>
</dbReference>
<keyword evidence="2" id="KW-0663">Pyridoxal phosphate</keyword>
<dbReference type="SUPFAM" id="SSF53383">
    <property type="entry name" value="PLP-dependent transferases"/>
    <property type="match status" value="1"/>
</dbReference>
<keyword evidence="7" id="KW-0032">Aminotransferase</keyword>
<dbReference type="Pfam" id="PF00155">
    <property type="entry name" value="Aminotran_1_2"/>
    <property type="match status" value="1"/>
</dbReference>
<dbReference type="GO" id="GO:0003677">
    <property type="term" value="F:DNA binding"/>
    <property type="evidence" value="ECO:0007669"/>
    <property type="project" value="UniProtKB-KW"/>
</dbReference>
<proteinExistence type="inferred from homology"/>
<evidence type="ECO:0000256" key="1">
    <source>
        <dbReference type="ARBA" id="ARBA00005384"/>
    </source>
</evidence>
<dbReference type="CDD" id="cd07377">
    <property type="entry name" value="WHTH_GntR"/>
    <property type="match status" value="1"/>
</dbReference>
<comment type="caution">
    <text evidence="7">The sequence shown here is derived from an EMBL/GenBank/DDBJ whole genome shotgun (WGS) entry which is preliminary data.</text>
</comment>
<dbReference type="Gene3D" id="1.10.10.10">
    <property type="entry name" value="Winged helix-like DNA-binding domain superfamily/Winged helix DNA-binding domain"/>
    <property type="match status" value="1"/>
</dbReference>
<dbReference type="SUPFAM" id="SSF46785">
    <property type="entry name" value="Winged helix' DNA-binding domain"/>
    <property type="match status" value="1"/>
</dbReference>
<dbReference type="AlphaFoldDB" id="A0A3M4WHK7"/>
<evidence type="ECO:0000313" key="8">
    <source>
        <dbReference type="Proteomes" id="UP000278332"/>
    </source>
</evidence>
<evidence type="ECO:0000256" key="4">
    <source>
        <dbReference type="ARBA" id="ARBA00023125"/>
    </source>
</evidence>
<evidence type="ECO:0000259" key="6">
    <source>
        <dbReference type="PROSITE" id="PS50949"/>
    </source>
</evidence>
<dbReference type="EMBL" id="RBRY01000012">
    <property type="protein sequence ID" value="RMR63159.1"/>
    <property type="molecule type" value="Genomic_DNA"/>
</dbReference>
<keyword evidence="3" id="KW-0805">Transcription regulation</keyword>
<dbReference type="PROSITE" id="PS50949">
    <property type="entry name" value="HTH_GNTR"/>
    <property type="match status" value="1"/>
</dbReference>
<dbReference type="InterPro" id="IPR004839">
    <property type="entry name" value="Aminotransferase_I/II_large"/>
</dbReference>
<dbReference type="Gene3D" id="3.90.1150.10">
    <property type="entry name" value="Aspartate Aminotransferase, domain 1"/>
    <property type="match status" value="1"/>
</dbReference>
<protein>
    <submittedName>
        <fullName evidence="7">GntR family transcriptional regulator with aminotransferase domain protein</fullName>
    </submittedName>
</protein>
<evidence type="ECO:0000256" key="2">
    <source>
        <dbReference type="ARBA" id="ARBA00022898"/>
    </source>
</evidence>
<dbReference type="Gene3D" id="3.40.640.10">
    <property type="entry name" value="Type I PLP-dependent aspartate aminotransferase-like (Major domain)"/>
    <property type="match status" value="1"/>
</dbReference>
<feature type="domain" description="HTH gntR-type" evidence="6">
    <location>
        <begin position="39"/>
        <end position="107"/>
    </location>
</feature>